<dbReference type="AlphaFoldDB" id="A0AAW1NCT8"/>
<evidence type="ECO:0000313" key="9">
    <source>
        <dbReference type="EMBL" id="KAK9755785.1"/>
    </source>
</evidence>
<dbReference type="Proteomes" id="UP001443914">
    <property type="component" value="Unassembled WGS sequence"/>
</dbReference>
<proteinExistence type="predicted"/>
<dbReference type="InterPro" id="IPR009057">
    <property type="entry name" value="Homeodomain-like_sf"/>
</dbReference>
<dbReference type="FunFam" id="1.10.10.60:FF:000009">
    <property type="entry name" value="transcription factor MYB1R1"/>
    <property type="match status" value="1"/>
</dbReference>
<evidence type="ECO:0000256" key="1">
    <source>
        <dbReference type="ARBA" id="ARBA00004123"/>
    </source>
</evidence>
<dbReference type="PANTHER" id="PTHR44042">
    <property type="entry name" value="DUPLICATED HOMEODOMAIN-LIKE SUPERFAMILY PROTEIN-RELATED"/>
    <property type="match status" value="1"/>
</dbReference>
<dbReference type="NCBIfam" id="TIGR01557">
    <property type="entry name" value="myb_SHAQKYF"/>
    <property type="match status" value="1"/>
</dbReference>
<feature type="domain" description="Myb-like" evidence="6">
    <location>
        <begin position="1"/>
        <end position="49"/>
    </location>
</feature>
<dbReference type="SMART" id="SM00717">
    <property type="entry name" value="SANT"/>
    <property type="match status" value="2"/>
</dbReference>
<dbReference type="PANTHER" id="PTHR44042:SF54">
    <property type="entry name" value="MYB-LIKE DNA-BINDING DOMAIN, SHAQKYF CLASS PROTEIN"/>
    <property type="match status" value="1"/>
</dbReference>
<organism evidence="9 10">
    <name type="scientific">Saponaria officinalis</name>
    <name type="common">Common soapwort</name>
    <name type="synonym">Lychnis saponaria</name>
    <dbReference type="NCBI Taxonomy" id="3572"/>
    <lineage>
        <taxon>Eukaryota</taxon>
        <taxon>Viridiplantae</taxon>
        <taxon>Streptophyta</taxon>
        <taxon>Embryophyta</taxon>
        <taxon>Tracheophyta</taxon>
        <taxon>Spermatophyta</taxon>
        <taxon>Magnoliopsida</taxon>
        <taxon>eudicotyledons</taxon>
        <taxon>Gunneridae</taxon>
        <taxon>Pentapetalae</taxon>
        <taxon>Caryophyllales</taxon>
        <taxon>Caryophyllaceae</taxon>
        <taxon>Caryophylleae</taxon>
        <taxon>Saponaria</taxon>
    </lineage>
</organism>
<feature type="domain" description="Myb-like" evidence="6">
    <location>
        <begin position="89"/>
        <end position="141"/>
    </location>
</feature>
<dbReference type="Pfam" id="PF00249">
    <property type="entry name" value="Myb_DNA-binding"/>
    <property type="match status" value="2"/>
</dbReference>
<keyword evidence="10" id="KW-1185">Reference proteome</keyword>
<evidence type="ECO:0000256" key="3">
    <source>
        <dbReference type="ARBA" id="ARBA00023125"/>
    </source>
</evidence>
<dbReference type="InterPro" id="IPR017884">
    <property type="entry name" value="SANT_dom"/>
</dbReference>
<evidence type="ECO:0000256" key="5">
    <source>
        <dbReference type="ARBA" id="ARBA00023242"/>
    </source>
</evidence>
<dbReference type="SUPFAM" id="SSF46689">
    <property type="entry name" value="Homeodomain-like"/>
    <property type="match status" value="2"/>
</dbReference>
<dbReference type="CDD" id="cd00167">
    <property type="entry name" value="SANT"/>
    <property type="match status" value="2"/>
</dbReference>
<dbReference type="PROSITE" id="PS51293">
    <property type="entry name" value="SANT"/>
    <property type="match status" value="1"/>
</dbReference>
<gene>
    <name evidence="9" type="ORF">RND81_01G050500</name>
</gene>
<comment type="caution">
    <text evidence="9">The sequence shown here is derived from an EMBL/GenBank/DDBJ whole genome shotgun (WGS) entry which is preliminary data.</text>
</comment>
<keyword evidence="4" id="KW-0804">Transcription</keyword>
<dbReference type="EMBL" id="JBDFQZ010000001">
    <property type="protein sequence ID" value="KAK9755785.1"/>
    <property type="molecule type" value="Genomic_DNA"/>
</dbReference>
<feature type="domain" description="HTH myb-type" evidence="8">
    <location>
        <begin position="89"/>
        <end position="145"/>
    </location>
</feature>
<dbReference type="Gene3D" id="1.10.10.60">
    <property type="entry name" value="Homeodomain-like"/>
    <property type="match status" value="2"/>
</dbReference>
<protein>
    <submittedName>
        <fullName evidence="9">Uncharacterized protein</fullName>
    </submittedName>
</protein>
<evidence type="ECO:0000256" key="2">
    <source>
        <dbReference type="ARBA" id="ARBA00023015"/>
    </source>
</evidence>
<dbReference type="InterPro" id="IPR001005">
    <property type="entry name" value="SANT/Myb"/>
</dbReference>
<comment type="subcellular location">
    <subcellularLocation>
        <location evidence="1">Nucleus</location>
    </subcellularLocation>
</comment>
<dbReference type="GO" id="GO:0005634">
    <property type="term" value="C:nucleus"/>
    <property type="evidence" value="ECO:0007669"/>
    <property type="project" value="UniProtKB-SubCell"/>
</dbReference>
<evidence type="ECO:0000259" key="8">
    <source>
        <dbReference type="PROSITE" id="PS51294"/>
    </source>
</evidence>
<evidence type="ECO:0000259" key="6">
    <source>
        <dbReference type="PROSITE" id="PS50090"/>
    </source>
</evidence>
<keyword evidence="3" id="KW-0238">DNA-binding</keyword>
<evidence type="ECO:0000259" key="7">
    <source>
        <dbReference type="PROSITE" id="PS51293"/>
    </source>
</evidence>
<feature type="domain" description="SANT" evidence="7">
    <location>
        <begin position="92"/>
        <end position="145"/>
    </location>
</feature>
<dbReference type="InterPro" id="IPR017930">
    <property type="entry name" value="Myb_dom"/>
</dbReference>
<sequence>MEWTFEENKLFENAIGELGLYNPNIFQNIGFRLPRRTNDQIKEHYDALLRDVKMIELGFYDEKLDDLYETTLNIQEGLTSQVSKVNQRIPRRRGTPWTQDEHEAFLKGLRRYGKGDWKSISRNCVRTKTPTQVASHAQKYYQKVQKFSRKQNSEDVRGFV</sequence>
<evidence type="ECO:0000256" key="4">
    <source>
        <dbReference type="ARBA" id="ARBA00023163"/>
    </source>
</evidence>
<dbReference type="GO" id="GO:0003677">
    <property type="term" value="F:DNA binding"/>
    <property type="evidence" value="ECO:0007669"/>
    <property type="project" value="UniProtKB-KW"/>
</dbReference>
<dbReference type="PROSITE" id="PS51294">
    <property type="entry name" value="HTH_MYB"/>
    <property type="match status" value="1"/>
</dbReference>
<accession>A0AAW1NCT8</accession>
<name>A0AAW1NCT8_SAPOF</name>
<keyword evidence="5" id="KW-0539">Nucleus</keyword>
<keyword evidence="2" id="KW-0805">Transcription regulation</keyword>
<reference evidence="9" key="1">
    <citation type="submission" date="2024-03" db="EMBL/GenBank/DDBJ databases">
        <title>WGS assembly of Saponaria officinalis var. Norfolk2.</title>
        <authorList>
            <person name="Jenkins J."/>
            <person name="Shu S."/>
            <person name="Grimwood J."/>
            <person name="Barry K."/>
            <person name="Goodstein D."/>
            <person name="Schmutz J."/>
            <person name="Leebens-Mack J."/>
            <person name="Osbourn A."/>
        </authorList>
    </citation>
    <scope>NUCLEOTIDE SEQUENCE [LARGE SCALE GENOMIC DNA]</scope>
    <source>
        <strain evidence="9">JIC</strain>
    </source>
</reference>
<dbReference type="InterPro" id="IPR006447">
    <property type="entry name" value="Myb_dom_plants"/>
</dbReference>
<evidence type="ECO:0000313" key="10">
    <source>
        <dbReference type="Proteomes" id="UP001443914"/>
    </source>
</evidence>
<dbReference type="PROSITE" id="PS50090">
    <property type="entry name" value="MYB_LIKE"/>
    <property type="match status" value="2"/>
</dbReference>